<dbReference type="GO" id="GO:0006465">
    <property type="term" value="P:signal peptide processing"/>
    <property type="evidence" value="ECO:0007669"/>
    <property type="project" value="TreeGrafter"/>
</dbReference>
<feature type="transmembrane region" description="Helical" evidence="7">
    <location>
        <begin position="36"/>
        <end position="54"/>
    </location>
</feature>
<evidence type="ECO:0000256" key="6">
    <source>
        <dbReference type="ARBA" id="ARBA00023136"/>
    </source>
</evidence>
<name>A0A6B2LA47_9EUKA</name>
<feature type="transmembrane region" description="Helical" evidence="7">
    <location>
        <begin position="60"/>
        <end position="81"/>
    </location>
</feature>
<feature type="transmembrane region" description="Helical" evidence="7">
    <location>
        <begin position="102"/>
        <end position="119"/>
    </location>
</feature>
<reference evidence="8" key="1">
    <citation type="journal article" date="2020" name="J. Eukaryot. Microbiol.">
        <title>De novo Sequencing, Assembly and Annotation of the Transcriptome for the Free-Living Testate Amoeba Arcella intermedia.</title>
        <authorList>
            <person name="Ribeiro G.M."/>
            <person name="Porfirio-Sousa A.L."/>
            <person name="Maurer-Alcala X.X."/>
            <person name="Katz L.A."/>
            <person name="Lahr D.J.G."/>
        </authorList>
    </citation>
    <scope>NUCLEOTIDE SEQUENCE</scope>
</reference>
<evidence type="ECO:0000256" key="7">
    <source>
        <dbReference type="SAM" id="Phobius"/>
    </source>
</evidence>
<dbReference type="PANTHER" id="PTHR12174">
    <property type="entry name" value="SIGNAL PEPTIDE PEPTIDASE"/>
    <property type="match status" value="1"/>
</dbReference>
<feature type="transmembrane region" description="Helical" evidence="7">
    <location>
        <begin position="255"/>
        <end position="274"/>
    </location>
</feature>
<dbReference type="EMBL" id="GIBP01004801">
    <property type="protein sequence ID" value="NDV33770.1"/>
    <property type="molecule type" value="Transcribed_RNA"/>
</dbReference>
<organism evidence="8">
    <name type="scientific">Arcella intermedia</name>
    <dbReference type="NCBI Taxonomy" id="1963864"/>
    <lineage>
        <taxon>Eukaryota</taxon>
        <taxon>Amoebozoa</taxon>
        <taxon>Tubulinea</taxon>
        <taxon>Elardia</taxon>
        <taxon>Arcellinida</taxon>
        <taxon>Sphaerothecina</taxon>
        <taxon>Arcellidae</taxon>
        <taxon>Arcella</taxon>
    </lineage>
</organism>
<dbReference type="GO" id="GO:0098553">
    <property type="term" value="C:lumenal side of endoplasmic reticulum membrane"/>
    <property type="evidence" value="ECO:0007669"/>
    <property type="project" value="TreeGrafter"/>
</dbReference>
<feature type="transmembrane region" description="Helical" evidence="7">
    <location>
        <begin position="149"/>
        <end position="167"/>
    </location>
</feature>
<evidence type="ECO:0000256" key="4">
    <source>
        <dbReference type="ARBA" id="ARBA00022801"/>
    </source>
</evidence>
<dbReference type="InterPro" id="IPR006639">
    <property type="entry name" value="Preselin/SPP"/>
</dbReference>
<keyword evidence="5 7" id="KW-1133">Transmembrane helix</keyword>
<dbReference type="GO" id="GO:0098554">
    <property type="term" value="C:cytoplasmic side of endoplasmic reticulum membrane"/>
    <property type="evidence" value="ECO:0007669"/>
    <property type="project" value="TreeGrafter"/>
</dbReference>
<evidence type="ECO:0008006" key="9">
    <source>
        <dbReference type="Google" id="ProtNLM"/>
    </source>
</evidence>
<proteinExistence type="inferred from homology"/>
<evidence type="ECO:0000313" key="8">
    <source>
        <dbReference type="EMBL" id="NDV33770.1"/>
    </source>
</evidence>
<dbReference type="SMART" id="SM00730">
    <property type="entry name" value="PSN"/>
    <property type="match status" value="1"/>
</dbReference>
<evidence type="ECO:0000256" key="2">
    <source>
        <dbReference type="ARBA" id="ARBA00006859"/>
    </source>
</evidence>
<dbReference type="InterPro" id="IPR007369">
    <property type="entry name" value="Peptidase_A22B_SPP"/>
</dbReference>
<keyword evidence="3 7" id="KW-0812">Transmembrane</keyword>
<dbReference type="GO" id="GO:0030660">
    <property type="term" value="C:Golgi-associated vesicle membrane"/>
    <property type="evidence" value="ECO:0007669"/>
    <property type="project" value="TreeGrafter"/>
</dbReference>
<evidence type="ECO:0000256" key="3">
    <source>
        <dbReference type="ARBA" id="ARBA00022692"/>
    </source>
</evidence>
<feature type="transmembrane region" description="Helical" evidence="7">
    <location>
        <begin position="218"/>
        <end position="235"/>
    </location>
</feature>
<evidence type="ECO:0000256" key="1">
    <source>
        <dbReference type="ARBA" id="ARBA00004127"/>
    </source>
</evidence>
<accession>A0A6B2LA47</accession>
<dbReference type="Pfam" id="PF04258">
    <property type="entry name" value="Peptidase_A22B"/>
    <property type="match status" value="1"/>
</dbReference>
<evidence type="ECO:0000256" key="5">
    <source>
        <dbReference type="ARBA" id="ARBA00022989"/>
    </source>
</evidence>
<dbReference type="GO" id="GO:0042500">
    <property type="term" value="F:aspartic endopeptidase activity, intramembrane cleaving"/>
    <property type="evidence" value="ECO:0007669"/>
    <property type="project" value="InterPro"/>
</dbReference>
<keyword evidence="6 7" id="KW-0472">Membrane</keyword>
<protein>
    <recommendedName>
        <fullName evidence="9">Signal peptide peptidase-like 3</fullName>
    </recommendedName>
</protein>
<dbReference type="PANTHER" id="PTHR12174:SF22">
    <property type="entry name" value="SIGNAL PEPTIDE PEPTIDASE-LIKE 3"/>
    <property type="match status" value="1"/>
</dbReference>
<dbReference type="AlphaFoldDB" id="A0A6B2LA47"/>
<comment type="similarity">
    <text evidence="2">Belongs to the peptidase A22B family.</text>
</comment>
<comment type="subcellular location">
    <subcellularLocation>
        <location evidence="1">Endomembrane system</location>
        <topology evidence="1">Multi-pass membrane protein</topology>
    </subcellularLocation>
</comment>
<sequence length="315" mass="35232">MSSIGVVYYSALESIKFENYLKVNDVEGFSVSSSMALVYPLVGSLFLLLFFYYFSVMSLIMFFSVLLTSLTSLAFVMYPLIERYLPRAASMNIQLCCLKGTLEQAIVVFFSCLILILWMVTGHWLFNNLIGLSLCVLSICVLRIPSLKIVAIGFVALFIYDIFWVFFSERFFGENVMLKVATTAATNPMDTISQTLGLSGIFISKLQLPMKVIWGNRLLGLGDIVIPGALVAFAAKLDHIQFKLNYLQQTKYFKLSFIGYCVGLAMAMNAALLLEIAQPALLYLVPSTLLPVLYHSYSKQHLPLIWGGFAEEPVV</sequence>
<dbReference type="GO" id="GO:0033619">
    <property type="term" value="P:membrane protein proteolysis"/>
    <property type="evidence" value="ECO:0007669"/>
    <property type="project" value="TreeGrafter"/>
</dbReference>
<keyword evidence="4" id="KW-0378">Hydrolase</keyword>